<evidence type="ECO:0000313" key="3">
    <source>
        <dbReference type="Proteomes" id="UP000604046"/>
    </source>
</evidence>
<gene>
    <name evidence="2" type="primary">akr1</name>
    <name evidence="2" type="ORF">SNAT2548_LOCUS27885</name>
</gene>
<evidence type="ECO:0000313" key="2">
    <source>
        <dbReference type="EMBL" id="CAE7497861.1"/>
    </source>
</evidence>
<keyword evidence="3" id="KW-1185">Reference proteome</keyword>
<sequence>MALVALPTHPEECCASCPEWLPRQWGDTAMLQRLLEAANTLRENGGIQERTREAFREAFTIHMQQNDAIHLAFSAALPLFFEALRPGDGGGHGASCGRGQLVFKRDHASDNIAACIELLEMLQSLSRFGDRPPSDSFPPDAPQDAPQDGAKCPKWQYVRELCSQAALSLDIVRLVYLAKHARRSRLHPNKSQPSLGDVQEALVHTPDAADRRVASTQLVQDADGSRPEPTELQNSQGIIPSGPAGSGDGILIPSDEEYSRTRQNSLVRAGRFLKALQGPMDQLKGERESSQSDLVMKNLLFPAFTKFVEQQLLPLYVRDLTIATLSEVTTYYCGFAVDFEDERVARQILGIGERSGLKRRHSTTSLSSMPVLQKEPEPKLQDMIEAAGAASKKKMRSEMQTSVIEKRRYGQPAQQDYFVPRAVATPANAFRALRRQDA</sequence>
<feature type="region of interest" description="Disordered" evidence="1">
    <location>
        <begin position="129"/>
        <end position="149"/>
    </location>
</feature>
<organism evidence="2 3">
    <name type="scientific">Symbiodinium natans</name>
    <dbReference type="NCBI Taxonomy" id="878477"/>
    <lineage>
        <taxon>Eukaryota</taxon>
        <taxon>Sar</taxon>
        <taxon>Alveolata</taxon>
        <taxon>Dinophyceae</taxon>
        <taxon>Suessiales</taxon>
        <taxon>Symbiodiniaceae</taxon>
        <taxon>Symbiodinium</taxon>
    </lineage>
</organism>
<evidence type="ECO:0000256" key="1">
    <source>
        <dbReference type="SAM" id="MobiDB-lite"/>
    </source>
</evidence>
<dbReference type="OrthoDB" id="447880at2759"/>
<protein>
    <submittedName>
        <fullName evidence="2">Akr1 protein</fullName>
    </submittedName>
</protein>
<name>A0A812SQN0_9DINO</name>
<comment type="caution">
    <text evidence="2">The sequence shown here is derived from an EMBL/GenBank/DDBJ whole genome shotgun (WGS) entry which is preliminary data.</text>
</comment>
<proteinExistence type="predicted"/>
<dbReference type="Proteomes" id="UP000604046">
    <property type="component" value="Unassembled WGS sequence"/>
</dbReference>
<accession>A0A812SQN0</accession>
<reference evidence="2" key="1">
    <citation type="submission" date="2021-02" db="EMBL/GenBank/DDBJ databases">
        <authorList>
            <person name="Dougan E. K."/>
            <person name="Rhodes N."/>
            <person name="Thang M."/>
            <person name="Chan C."/>
        </authorList>
    </citation>
    <scope>NUCLEOTIDE SEQUENCE</scope>
</reference>
<dbReference type="EMBL" id="CAJNDS010002495">
    <property type="protein sequence ID" value="CAE7497861.1"/>
    <property type="molecule type" value="Genomic_DNA"/>
</dbReference>
<dbReference type="AlphaFoldDB" id="A0A812SQN0"/>
<feature type="region of interest" description="Disordered" evidence="1">
    <location>
        <begin position="215"/>
        <end position="246"/>
    </location>
</feature>